<evidence type="ECO:0000313" key="8">
    <source>
        <dbReference type="EMBL" id="RHN14917.1"/>
    </source>
</evidence>
<dbReference type="InterPro" id="IPR016667">
    <property type="entry name" value="Caps_polysacc_synth_CpsB/CapC"/>
</dbReference>
<evidence type="ECO:0000256" key="2">
    <source>
        <dbReference type="ARBA" id="ARBA00013064"/>
    </source>
</evidence>
<dbReference type="Gene3D" id="3.20.20.140">
    <property type="entry name" value="Metal-dependent hydrolases"/>
    <property type="match status" value="1"/>
</dbReference>
<dbReference type="EMBL" id="QRHN01000024">
    <property type="protein sequence ID" value="RHF76230.1"/>
    <property type="molecule type" value="Genomic_DNA"/>
</dbReference>
<dbReference type="InterPro" id="IPR016195">
    <property type="entry name" value="Pol/histidinol_Pase-like"/>
</dbReference>
<dbReference type="AlphaFoldDB" id="A0A395XJU9"/>
<dbReference type="EMBL" id="QSAJ01000055">
    <property type="protein sequence ID" value="RGW48471.1"/>
    <property type="molecule type" value="Genomic_DNA"/>
</dbReference>
<dbReference type="GO" id="GO:0030145">
    <property type="term" value="F:manganese ion binding"/>
    <property type="evidence" value="ECO:0007669"/>
    <property type="project" value="InterPro"/>
</dbReference>
<dbReference type="PANTHER" id="PTHR39181">
    <property type="entry name" value="TYROSINE-PROTEIN PHOSPHATASE YWQE"/>
    <property type="match status" value="1"/>
</dbReference>
<comment type="caution">
    <text evidence="6">The sequence shown here is derived from an EMBL/GenBank/DDBJ whole genome shotgun (WGS) entry which is preliminary data.</text>
</comment>
<gene>
    <name evidence="7" type="ORF">DW658_14070</name>
    <name evidence="6" type="ORF">DWV67_14840</name>
    <name evidence="8" type="ORF">DWZ24_11135</name>
</gene>
<evidence type="ECO:0000256" key="5">
    <source>
        <dbReference type="ARBA" id="ARBA00051722"/>
    </source>
</evidence>
<evidence type="ECO:0000313" key="6">
    <source>
        <dbReference type="EMBL" id="RGW48471.1"/>
    </source>
</evidence>
<dbReference type="PIRSF" id="PIRSF016557">
    <property type="entry name" value="Caps_synth_CpsB"/>
    <property type="match status" value="1"/>
</dbReference>
<evidence type="ECO:0000256" key="1">
    <source>
        <dbReference type="ARBA" id="ARBA00005750"/>
    </source>
</evidence>
<accession>A0A395XJU9</accession>
<evidence type="ECO:0000313" key="11">
    <source>
        <dbReference type="Proteomes" id="UP000285666"/>
    </source>
</evidence>
<keyword evidence="4" id="KW-0904">Protein phosphatase</keyword>
<comment type="similarity">
    <text evidence="1">Belongs to the metallo-dependent hydrolases superfamily. CpsB/CapC family.</text>
</comment>
<dbReference type="SUPFAM" id="SSF89550">
    <property type="entry name" value="PHP domain-like"/>
    <property type="match status" value="1"/>
</dbReference>
<name>A0A395XJU9_9FIRM</name>
<proteinExistence type="inferred from homology"/>
<organism evidence="6 9">
    <name type="scientific">Dorea formicigenerans</name>
    <dbReference type="NCBI Taxonomy" id="39486"/>
    <lineage>
        <taxon>Bacteria</taxon>
        <taxon>Bacillati</taxon>
        <taxon>Bacillota</taxon>
        <taxon>Clostridia</taxon>
        <taxon>Lachnospirales</taxon>
        <taxon>Lachnospiraceae</taxon>
        <taxon>Dorea</taxon>
    </lineage>
</organism>
<dbReference type="Proteomes" id="UP000266376">
    <property type="component" value="Unassembled WGS sequence"/>
</dbReference>
<comment type="catalytic activity">
    <reaction evidence="5">
        <text>O-phospho-L-tyrosyl-[protein] + H2O = L-tyrosyl-[protein] + phosphate</text>
        <dbReference type="Rhea" id="RHEA:10684"/>
        <dbReference type="Rhea" id="RHEA-COMP:10136"/>
        <dbReference type="Rhea" id="RHEA-COMP:20101"/>
        <dbReference type="ChEBI" id="CHEBI:15377"/>
        <dbReference type="ChEBI" id="CHEBI:43474"/>
        <dbReference type="ChEBI" id="CHEBI:46858"/>
        <dbReference type="ChEBI" id="CHEBI:61978"/>
        <dbReference type="EC" id="3.1.3.48"/>
    </reaction>
</comment>
<dbReference type="RefSeq" id="WP_118238180.1">
    <property type="nucleotide sequence ID" value="NZ_JAAIOE010000009.1"/>
</dbReference>
<dbReference type="Pfam" id="PF19567">
    <property type="entry name" value="CpsB_CapC"/>
    <property type="match status" value="1"/>
</dbReference>
<protein>
    <recommendedName>
        <fullName evidence="2">protein-tyrosine-phosphatase</fullName>
        <ecNumber evidence="2">3.1.3.48</ecNumber>
    </recommendedName>
</protein>
<reference evidence="9 10" key="1">
    <citation type="submission" date="2018-08" db="EMBL/GenBank/DDBJ databases">
        <title>A genome reference for cultivated species of the human gut microbiota.</title>
        <authorList>
            <person name="Zou Y."/>
            <person name="Xue W."/>
            <person name="Luo G."/>
        </authorList>
    </citation>
    <scope>NUCLEOTIDE SEQUENCE [LARGE SCALE GENOMIC DNA]</scope>
    <source>
        <strain evidence="6 9">AF12-11</strain>
        <strain evidence="8 10">AF31-13BH</strain>
        <strain evidence="7 11">AM23-7AC</strain>
    </source>
</reference>
<evidence type="ECO:0000313" key="9">
    <source>
        <dbReference type="Proteomes" id="UP000266376"/>
    </source>
</evidence>
<evidence type="ECO:0000313" key="7">
    <source>
        <dbReference type="EMBL" id="RHF76230.1"/>
    </source>
</evidence>
<sequence length="246" mass="28390">MKKIDMHCHILPGIDDGSANPKETLTMLRMALKQDFVGMIVTPHGSVQNASTERVEEIRILIKKFRIQAYQRLGIRLPVFPGQEIMYSVDTRQLLKEGKLLTLADSRYILLEFMPGTPYSKIYSAVRQMQTTGYIPILAHVERYHVLHEEGRLDELIEAGARIQMNYSSVGGSWNNNTAQWCKKQLKNRCVHYLGTDMHNSGERSPETEHAEKWMQKNLDEEYIWALVQGNARRILDDRGSMRKSK</sequence>
<dbReference type="Proteomes" id="UP000285666">
    <property type="component" value="Unassembled WGS sequence"/>
</dbReference>
<evidence type="ECO:0000256" key="4">
    <source>
        <dbReference type="ARBA" id="ARBA00022912"/>
    </source>
</evidence>
<dbReference type="Proteomes" id="UP000285652">
    <property type="component" value="Unassembled WGS sequence"/>
</dbReference>
<dbReference type="PANTHER" id="PTHR39181:SF1">
    <property type="entry name" value="TYROSINE-PROTEIN PHOSPHATASE YWQE"/>
    <property type="match status" value="1"/>
</dbReference>
<evidence type="ECO:0000313" key="10">
    <source>
        <dbReference type="Proteomes" id="UP000285652"/>
    </source>
</evidence>
<keyword evidence="3" id="KW-0378">Hydrolase</keyword>
<dbReference type="GO" id="GO:0004725">
    <property type="term" value="F:protein tyrosine phosphatase activity"/>
    <property type="evidence" value="ECO:0007669"/>
    <property type="project" value="UniProtKB-EC"/>
</dbReference>
<dbReference type="EMBL" id="QRQQ01000010">
    <property type="protein sequence ID" value="RHN14917.1"/>
    <property type="molecule type" value="Genomic_DNA"/>
</dbReference>
<evidence type="ECO:0000256" key="3">
    <source>
        <dbReference type="ARBA" id="ARBA00022801"/>
    </source>
</evidence>
<dbReference type="EC" id="3.1.3.48" evidence="2"/>